<protein>
    <submittedName>
        <fullName evidence="2">Uncharacterized protein</fullName>
    </submittedName>
</protein>
<dbReference type="AlphaFoldDB" id="A0A5B7IUZ4"/>
<proteinExistence type="predicted"/>
<gene>
    <name evidence="2" type="ORF">E2C01_081128</name>
</gene>
<reference evidence="2 3" key="1">
    <citation type="submission" date="2019-05" db="EMBL/GenBank/DDBJ databases">
        <title>Another draft genome of Portunus trituberculatus and its Hox gene families provides insights of decapod evolution.</title>
        <authorList>
            <person name="Jeong J.-H."/>
            <person name="Song I."/>
            <person name="Kim S."/>
            <person name="Choi T."/>
            <person name="Kim D."/>
            <person name="Ryu S."/>
            <person name="Kim W."/>
        </authorList>
    </citation>
    <scope>NUCLEOTIDE SEQUENCE [LARGE SCALE GENOMIC DNA]</scope>
    <source>
        <tissue evidence="2">Muscle</tissue>
    </source>
</reference>
<evidence type="ECO:0000256" key="1">
    <source>
        <dbReference type="SAM" id="MobiDB-lite"/>
    </source>
</evidence>
<feature type="region of interest" description="Disordered" evidence="1">
    <location>
        <begin position="128"/>
        <end position="151"/>
    </location>
</feature>
<feature type="compositionally biased region" description="Basic and acidic residues" evidence="1">
    <location>
        <begin position="137"/>
        <end position="151"/>
    </location>
</feature>
<name>A0A5B7IUZ4_PORTR</name>
<evidence type="ECO:0000313" key="3">
    <source>
        <dbReference type="Proteomes" id="UP000324222"/>
    </source>
</evidence>
<keyword evidence="3" id="KW-1185">Reference proteome</keyword>
<organism evidence="2 3">
    <name type="scientific">Portunus trituberculatus</name>
    <name type="common">Swimming crab</name>
    <name type="synonym">Neptunus trituberculatus</name>
    <dbReference type="NCBI Taxonomy" id="210409"/>
    <lineage>
        <taxon>Eukaryota</taxon>
        <taxon>Metazoa</taxon>
        <taxon>Ecdysozoa</taxon>
        <taxon>Arthropoda</taxon>
        <taxon>Crustacea</taxon>
        <taxon>Multicrustacea</taxon>
        <taxon>Malacostraca</taxon>
        <taxon>Eumalacostraca</taxon>
        <taxon>Eucarida</taxon>
        <taxon>Decapoda</taxon>
        <taxon>Pleocyemata</taxon>
        <taxon>Brachyura</taxon>
        <taxon>Eubrachyura</taxon>
        <taxon>Portunoidea</taxon>
        <taxon>Portunidae</taxon>
        <taxon>Portuninae</taxon>
        <taxon>Portunus</taxon>
    </lineage>
</organism>
<accession>A0A5B7IUZ4</accession>
<evidence type="ECO:0000313" key="2">
    <source>
        <dbReference type="EMBL" id="MPC86305.1"/>
    </source>
</evidence>
<dbReference type="EMBL" id="VSRR010071069">
    <property type="protein sequence ID" value="MPC86305.1"/>
    <property type="molecule type" value="Genomic_DNA"/>
</dbReference>
<sequence>MTDMFSSFTLRVTRQLRSFSEEPATPDLLQLSKLQEIVAKGSELCDIILEHDIDANRSLKARQMVKQAISIYQVLLKEKRQTKPGAKRLRVEEVEEVVLAVEEVVAATEDEDEEKVDDVEAVENDRLATMPVIPRQDYPRAHKDSKETMKI</sequence>
<comment type="caution">
    <text evidence="2">The sequence shown here is derived from an EMBL/GenBank/DDBJ whole genome shotgun (WGS) entry which is preliminary data.</text>
</comment>
<dbReference type="Proteomes" id="UP000324222">
    <property type="component" value="Unassembled WGS sequence"/>
</dbReference>